<dbReference type="Proteomes" id="UP001069090">
    <property type="component" value="Unassembled WGS sequence"/>
</dbReference>
<dbReference type="InterPro" id="IPR035959">
    <property type="entry name" value="RutC-like_sf"/>
</dbReference>
<comment type="caution">
    <text evidence="2">The sequence shown here is derived from an EMBL/GenBank/DDBJ whole genome shotgun (WGS) entry which is preliminary data.</text>
</comment>
<dbReference type="PANTHER" id="PTHR11803:SF58">
    <property type="entry name" value="PROTEIN HMF1-RELATED"/>
    <property type="match status" value="1"/>
</dbReference>
<keyword evidence="3" id="KW-1185">Reference proteome</keyword>
<evidence type="ECO:0000313" key="3">
    <source>
        <dbReference type="Proteomes" id="UP001069090"/>
    </source>
</evidence>
<dbReference type="GO" id="GO:0005829">
    <property type="term" value="C:cytosol"/>
    <property type="evidence" value="ECO:0007669"/>
    <property type="project" value="TreeGrafter"/>
</dbReference>
<dbReference type="FunFam" id="3.30.1330.40:FF:000001">
    <property type="entry name" value="L-PSP family endoribonuclease"/>
    <property type="match status" value="1"/>
</dbReference>
<gene>
    <name evidence="2" type="ORF">O0V09_10850</name>
</gene>
<dbReference type="SUPFAM" id="SSF55298">
    <property type="entry name" value="YjgF-like"/>
    <property type="match status" value="1"/>
</dbReference>
<evidence type="ECO:0000313" key="2">
    <source>
        <dbReference type="EMBL" id="MCZ0865704.1"/>
    </source>
</evidence>
<dbReference type="InterPro" id="IPR006175">
    <property type="entry name" value="YjgF/YER057c/UK114"/>
</dbReference>
<proteinExistence type="inferred from homology"/>
<dbReference type="CDD" id="cd00448">
    <property type="entry name" value="YjgF_YER057c_UK114_family"/>
    <property type="match status" value="1"/>
</dbReference>
<dbReference type="Gene3D" id="3.30.1330.40">
    <property type="entry name" value="RutC-like"/>
    <property type="match status" value="1"/>
</dbReference>
<dbReference type="RefSeq" id="WP_258331846.1">
    <property type="nucleotide sequence ID" value="NZ_JAPTGG010000008.1"/>
</dbReference>
<dbReference type="GO" id="GO:0019239">
    <property type="term" value="F:deaminase activity"/>
    <property type="evidence" value="ECO:0007669"/>
    <property type="project" value="TreeGrafter"/>
</dbReference>
<sequence length="127" mass="13122">MIETIATDNAPAAIGPYSQAKLVGNTLYCSGQIPLCPKTGEMLGGEDVASQAKQSLENLKAVLEAGGSSLDKVVKTTCYLVSMDDFAAFNAVYAEYFGESVPARACVAVAELPKGALCELDAIAIVG</sequence>
<dbReference type="EMBL" id="JAPTGG010000008">
    <property type="protein sequence ID" value="MCZ0865704.1"/>
    <property type="molecule type" value="Genomic_DNA"/>
</dbReference>
<reference evidence="2 3" key="1">
    <citation type="submission" date="2022-12" db="EMBL/GenBank/DDBJ databases">
        <title>Dasania phycosphaerae sp. nov., isolated from particulate material of the south coast of Korea.</title>
        <authorList>
            <person name="Jiang Y."/>
        </authorList>
    </citation>
    <scope>NUCLEOTIDE SEQUENCE [LARGE SCALE GENOMIC DNA]</scope>
    <source>
        <strain evidence="2 3">GY-19</strain>
    </source>
</reference>
<accession>A0A9J6RNE5</accession>
<dbReference type="NCBIfam" id="TIGR00004">
    <property type="entry name" value="Rid family detoxifying hydrolase"/>
    <property type="match status" value="1"/>
</dbReference>
<dbReference type="InterPro" id="IPR006056">
    <property type="entry name" value="RidA"/>
</dbReference>
<dbReference type="Pfam" id="PF01042">
    <property type="entry name" value="Ribonuc_L-PSP"/>
    <property type="match status" value="1"/>
</dbReference>
<dbReference type="AlphaFoldDB" id="A0A9J6RNE5"/>
<organism evidence="2 3">
    <name type="scientific">Dasania phycosphaerae</name>
    <dbReference type="NCBI Taxonomy" id="2950436"/>
    <lineage>
        <taxon>Bacteria</taxon>
        <taxon>Pseudomonadati</taxon>
        <taxon>Pseudomonadota</taxon>
        <taxon>Gammaproteobacteria</taxon>
        <taxon>Cellvibrionales</taxon>
        <taxon>Spongiibacteraceae</taxon>
        <taxon>Dasania</taxon>
    </lineage>
</organism>
<name>A0A9J6RNE5_9GAMM</name>
<comment type="similarity">
    <text evidence="1">Belongs to the RutC family.</text>
</comment>
<protein>
    <submittedName>
        <fullName evidence="2">RidA family protein</fullName>
    </submittedName>
</protein>
<dbReference type="PANTHER" id="PTHR11803">
    <property type="entry name" value="2-IMINOBUTANOATE/2-IMINOPROPANOATE DEAMINASE RIDA"/>
    <property type="match status" value="1"/>
</dbReference>
<evidence type="ECO:0000256" key="1">
    <source>
        <dbReference type="ARBA" id="ARBA00010552"/>
    </source>
</evidence>